<gene>
    <name evidence="1" type="ORF">VFH_III151080</name>
</gene>
<accession>A0AAV1A2G4</accession>
<protein>
    <submittedName>
        <fullName evidence="1">Uncharacterized protein</fullName>
    </submittedName>
</protein>
<keyword evidence="2" id="KW-1185">Reference proteome</keyword>
<dbReference type="PANTHER" id="PTHR33526">
    <property type="entry name" value="OS07G0123800 PROTEIN"/>
    <property type="match status" value="1"/>
</dbReference>
<reference evidence="1 2" key="1">
    <citation type="submission" date="2023-01" db="EMBL/GenBank/DDBJ databases">
        <authorList>
            <person name="Kreplak J."/>
        </authorList>
    </citation>
    <scope>NUCLEOTIDE SEQUENCE [LARGE SCALE GENOMIC DNA]</scope>
</reference>
<dbReference type="AlphaFoldDB" id="A0AAV1A2G4"/>
<evidence type="ECO:0000313" key="1">
    <source>
        <dbReference type="EMBL" id="CAI8604805.1"/>
    </source>
</evidence>
<name>A0AAV1A2G4_VICFA</name>
<organism evidence="1 2">
    <name type="scientific">Vicia faba</name>
    <name type="common">Broad bean</name>
    <name type="synonym">Faba vulgaris</name>
    <dbReference type="NCBI Taxonomy" id="3906"/>
    <lineage>
        <taxon>Eukaryota</taxon>
        <taxon>Viridiplantae</taxon>
        <taxon>Streptophyta</taxon>
        <taxon>Embryophyta</taxon>
        <taxon>Tracheophyta</taxon>
        <taxon>Spermatophyta</taxon>
        <taxon>Magnoliopsida</taxon>
        <taxon>eudicotyledons</taxon>
        <taxon>Gunneridae</taxon>
        <taxon>Pentapetalae</taxon>
        <taxon>rosids</taxon>
        <taxon>fabids</taxon>
        <taxon>Fabales</taxon>
        <taxon>Fabaceae</taxon>
        <taxon>Papilionoideae</taxon>
        <taxon>50 kb inversion clade</taxon>
        <taxon>NPAAA clade</taxon>
        <taxon>Hologalegina</taxon>
        <taxon>IRL clade</taxon>
        <taxon>Fabeae</taxon>
        <taxon>Vicia</taxon>
    </lineage>
</organism>
<dbReference type="EMBL" id="OX451738">
    <property type="protein sequence ID" value="CAI8604805.1"/>
    <property type="molecule type" value="Genomic_DNA"/>
</dbReference>
<evidence type="ECO:0000313" key="2">
    <source>
        <dbReference type="Proteomes" id="UP001157006"/>
    </source>
</evidence>
<dbReference type="Proteomes" id="UP001157006">
    <property type="component" value="Chromosome 3"/>
</dbReference>
<sequence length="122" mass="13975">MTKTTTKKSKLKHFLLGPVRVLKKARQFYMKSVIECAGGYGFGAANHIPHLPKSIIINVDQEENIPTKQDQSVTRYKNNIQVRKMGKIDEDQPCHFENNVLHLYPLKRTSVVENVTVDHDLC</sequence>
<proteinExistence type="predicted"/>
<dbReference type="PANTHER" id="PTHR33526:SF20">
    <property type="entry name" value="VQ DOMAIN-CONTAINING PROTEIN"/>
    <property type="match status" value="1"/>
</dbReference>